<organism evidence="1 2">
    <name type="scientific">Rheinheimera aquimaris</name>
    <dbReference type="NCBI Taxonomy" id="412437"/>
    <lineage>
        <taxon>Bacteria</taxon>
        <taxon>Pseudomonadati</taxon>
        <taxon>Pseudomonadota</taxon>
        <taxon>Gammaproteobacteria</taxon>
        <taxon>Chromatiales</taxon>
        <taxon>Chromatiaceae</taxon>
        <taxon>Rheinheimera</taxon>
    </lineage>
</organism>
<sequence>MTKIHSLSGQQRLLQLARNQFGSGVMPADNATASNTNQQQGHFADKHQQLAARSGAASGQAGLTLAQRAERRLQMQRERQQHNLERVMTLALEYCPEHVSAQDIDPDWFQQFCELILDISNHSMQQLWAKILAGEIATPGKFSLKTLHTLKRMSYKEAMALQQAANLSCRPRQDPTARIYFGYIHRPSLWRVLTGRNRAVLNLSQFGLSYTQILSLVDIGLLHSSEIESGELPAGHQINWQYQQLSVNGSITSKNVVLQYYKYTASGAELLPLLSTQPNQQYLDALKLLLADVINFA</sequence>
<proteinExistence type="predicted"/>
<dbReference type="EMBL" id="BAAAEO010000003">
    <property type="protein sequence ID" value="GAA0551373.1"/>
    <property type="molecule type" value="Genomic_DNA"/>
</dbReference>
<evidence type="ECO:0000313" key="1">
    <source>
        <dbReference type="EMBL" id="GAA0551373.1"/>
    </source>
</evidence>
<dbReference type="Pfam" id="PF10987">
    <property type="entry name" value="DUF2806"/>
    <property type="match status" value="1"/>
</dbReference>
<keyword evidence="2" id="KW-1185">Reference proteome</keyword>
<name>A0ABP3NRS1_9GAMM</name>
<gene>
    <name evidence="1" type="ORF">GCM10009098_18760</name>
</gene>
<comment type="caution">
    <text evidence="1">The sequence shown here is derived from an EMBL/GenBank/DDBJ whole genome shotgun (WGS) entry which is preliminary data.</text>
</comment>
<protein>
    <submittedName>
        <fullName evidence="1">TIGR03899 family protein</fullName>
    </submittedName>
</protein>
<dbReference type="Proteomes" id="UP001501169">
    <property type="component" value="Unassembled WGS sequence"/>
</dbReference>
<accession>A0ABP3NRS1</accession>
<reference evidence="2" key="1">
    <citation type="journal article" date="2019" name="Int. J. Syst. Evol. Microbiol.">
        <title>The Global Catalogue of Microorganisms (GCM) 10K type strain sequencing project: providing services to taxonomists for standard genome sequencing and annotation.</title>
        <authorList>
            <consortium name="The Broad Institute Genomics Platform"/>
            <consortium name="The Broad Institute Genome Sequencing Center for Infectious Disease"/>
            <person name="Wu L."/>
            <person name="Ma J."/>
        </authorList>
    </citation>
    <scope>NUCLEOTIDE SEQUENCE [LARGE SCALE GENOMIC DNA]</scope>
    <source>
        <strain evidence="2">JCM 14331</strain>
    </source>
</reference>
<evidence type="ECO:0000313" key="2">
    <source>
        <dbReference type="Proteomes" id="UP001501169"/>
    </source>
</evidence>
<dbReference type="RefSeq" id="WP_226767269.1">
    <property type="nucleotide sequence ID" value="NZ_BAAAEO010000003.1"/>
</dbReference>
<dbReference type="NCBIfam" id="TIGR03899">
    <property type="entry name" value="TIGR03899 family protein"/>
    <property type="match status" value="1"/>
</dbReference>
<dbReference type="InterPro" id="IPR021254">
    <property type="entry name" value="DUF2806"/>
</dbReference>